<evidence type="ECO:0000313" key="3">
    <source>
        <dbReference type="EMBL" id="OGF83179.1"/>
    </source>
</evidence>
<dbReference type="InterPro" id="IPR002773">
    <property type="entry name" value="Deoxyhypusine_synthase"/>
</dbReference>
<dbReference type="InterPro" id="IPR029035">
    <property type="entry name" value="DHS-like_NAD/FAD-binding_dom"/>
</dbReference>
<keyword evidence="2" id="KW-0808">Transferase</keyword>
<sequence>MQIEGHELEPLKPIDLPNCHTVADMLNGYYYSCGRARELGEVARTLAELCRSANKPYIIFGGRRDSCLGKVLSEMVERNWFQKILMPYEYRHHSYGGENVLIVDNFYGSDEDALYKKPKRSIFILPDYRDIPAHTGEGYYHDAVFEDPEFVIPALYHFLKESLAGKPTSIIDFMHDLRRFGGIAPLIPAAAENFAEMVSDPDMTIILTITGVMTIAQFDWMICDIIERKMCHVLSCTGALMAHGLTKSIGLSHFKHNPHLNDSVLRKHQVNRITSSYEMEESLDQVEKVEIDILDSTREKIISPSYLHEQMGKYLAQHYQKERGILKSAYLHNVPVFVPAFSDSEIQNNKIVHNRLRKIAGLKKIFVDEELDVERWISVNSNSKKLGIFAIGGGPPRNTAQNTCPLIDILNKRAGESLIPKKFSRGVRICADPPDLENMSTATFAECVSWGKAEPDGNFVEIRADAISTWPFIVKYAMEITERI</sequence>
<dbReference type="EMBL" id="MFIE01000005">
    <property type="protein sequence ID" value="OGF83179.1"/>
    <property type="molecule type" value="Genomic_DNA"/>
</dbReference>
<comment type="similarity">
    <text evidence="1">Belongs to the deoxyhypusine synthase family.</text>
</comment>
<evidence type="ECO:0008006" key="5">
    <source>
        <dbReference type="Google" id="ProtNLM"/>
    </source>
</evidence>
<dbReference type="Pfam" id="PF01916">
    <property type="entry name" value="DS"/>
    <property type="match status" value="1"/>
</dbReference>
<dbReference type="GO" id="GO:0034038">
    <property type="term" value="F:deoxyhypusine synthase activity"/>
    <property type="evidence" value="ECO:0007669"/>
    <property type="project" value="TreeGrafter"/>
</dbReference>
<dbReference type="SUPFAM" id="SSF52467">
    <property type="entry name" value="DHS-like NAD/FAD-binding domain"/>
    <property type="match status" value="1"/>
</dbReference>
<dbReference type="AlphaFoldDB" id="A0A1F5X5N0"/>
<reference evidence="3 4" key="1">
    <citation type="journal article" date="2016" name="Nat. Commun.">
        <title>Thousands of microbial genomes shed light on interconnected biogeochemical processes in an aquifer system.</title>
        <authorList>
            <person name="Anantharaman K."/>
            <person name="Brown C.T."/>
            <person name="Hug L.A."/>
            <person name="Sharon I."/>
            <person name="Castelle C.J."/>
            <person name="Probst A.J."/>
            <person name="Thomas B.C."/>
            <person name="Singh A."/>
            <person name="Wilkins M.J."/>
            <person name="Karaoz U."/>
            <person name="Brodie E.L."/>
            <person name="Williams K.H."/>
            <person name="Hubbard S.S."/>
            <person name="Banfield J.F."/>
        </authorList>
    </citation>
    <scope>NUCLEOTIDE SEQUENCE [LARGE SCALE GENOMIC DNA]</scope>
</reference>
<dbReference type="Proteomes" id="UP000178684">
    <property type="component" value="Unassembled WGS sequence"/>
</dbReference>
<evidence type="ECO:0000256" key="2">
    <source>
        <dbReference type="ARBA" id="ARBA00022679"/>
    </source>
</evidence>
<accession>A0A1F5X5N0</accession>
<gene>
    <name evidence="3" type="ORF">A3B18_00505</name>
</gene>
<organism evidence="3 4">
    <name type="scientific">Candidatus Giovannonibacteria bacterium RIFCSPLOWO2_01_FULL_46_13</name>
    <dbReference type="NCBI Taxonomy" id="1798352"/>
    <lineage>
        <taxon>Bacteria</taxon>
        <taxon>Candidatus Giovannoniibacteriota</taxon>
    </lineage>
</organism>
<name>A0A1F5X5N0_9BACT</name>
<evidence type="ECO:0000313" key="4">
    <source>
        <dbReference type="Proteomes" id="UP000178684"/>
    </source>
</evidence>
<dbReference type="GO" id="GO:0005737">
    <property type="term" value="C:cytoplasm"/>
    <property type="evidence" value="ECO:0007669"/>
    <property type="project" value="TreeGrafter"/>
</dbReference>
<dbReference type="Gene3D" id="3.40.910.10">
    <property type="entry name" value="Deoxyhypusine synthase"/>
    <property type="match status" value="1"/>
</dbReference>
<evidence type="ECO:0000256" key="1">
    <source>
        <dbReference type="ARBA" id="ARBA00009892"/>
    </source>
</evidence>
<proteinExistence type="inferred from homology"/>
<comment type="caution">
    <text evidence="3">The sequence shown here is derived from an EMBL/GenBank/DDBJ whole genome shotgun (WGS) entry which is preliminary data.</text>
</comment>
<dbReference type="InterPro" id="IPR036982">
    <property type="entry name" value="Deoxyhypusine_synthase_sf"/>
</dbReference>
<dbReference type="PANTHER" id="PTHR11703">
    <property type="entry name" value="DEOXYHYPUSINE SYNTHASE"/>
    <property type="match status" value="1"/>
</dbReference>
<dbReference type="PANTHER" id="PTHR11703:SF2">
    <property type="entry name" value="DEOXYHYPUSINE SYNTHASE-LIKE PROTEIN"/>
    <property type="match status" value="1"/>
</dbReference>
<protein>
    <recommendedName>
        <fullName evidence="5">Deoxyhypusine synthase</fullName>
    </recommendedName>
</protein>